<keyword evidence="3" id="KW-1185">Reference proteome</keyword>
<dbReference type="AlphaFoldDB" id="A0A7J0DMX8"/>
<organism evidence="2 3">
    <name type="scientific">Actinidia rufa</name>
    <dbReference type="NCBI Taxonomy" id="165716"/>
    <lineage>
        <taxon>Eukaryota</taxon>
        <taxon>Viridiplantae</taxon>
        <taxon>Streptophyta</taxon>
        <taxon>Embryophyta</taxon>
        <taxon>Tracheophyta</taxon>
        <taxon>Spermatophyta</taxon>
        <taxon>Magnoliopsida</taxon>
        <taxon>eudicotyledons</taxon>
        <taxon>Gunneridae</taxon>
        <taxon>Pentapetalae</taxon>
        <taxon>asterids</taxon>
        <taxon>Ericales</taxon>
        <taxon>Actinidiaceae</taxon>
        <taxon>Actinidia</taxon>
    </lineage>
</organism>
<sequence length="170" mass="19265">MESKDGDLDINCLKRGLLSENGSREDCEAEGEAVFYTASFEENEENFVKYQQPNRIENVGLRRSPSDDVQIQGVANPHTFRKVFFVFKLHLVLEPCILYIDDAFHAVMTRLSNVRSEALSRQVSTIEDVPNLRIGHSERFCKDCNLCFPSSSTLGYQEMDPLINSRPLGG</sequence>
<dbReference type="OrthoDB" id="1930353at2759"/>
<name>A0A7J0DMX8_9ERIC</name>
<accession>A0A7J0DMX8</accession>
<gene>
    <name evidence="2" type="ORF">Acr_00g0057860</name>
</gene>
<dbReference type="PANTHER" id="PTHR35410:SF1">
    <property type="entry name" value="EXPRESSED PROTEIN"/>
    <property type="match status" value="1"/>
</dbReference>
<proteinExistence type="predicted"/>
<evidence type="ECO:0000313" key="3">
    <source>
        <dbReference type="Proteomes" id="UP000585474"/>
    </source>
</evidence>
<evidence type="ECO:0000313" key="2">
    <source>
        <dbReference type="EMBL" id="GFS38498.1"/>
    </source>
</evidence>
<protein>
    <recommendedName>
        <fullName evidence="1">DUF7642 domain-containing protein</fullName>
    </recommendedName>
</protein>
<reference evidence="3" key="1">
    <citation type="submission" date="2019-07" db="EMBL/GenBank/DDBJ databases">
        <title>De Novo Assembly of kiwifruit Actinidia rufa.</title>
        <authorList>
            <person name="Sugita-Konishi S."/>
            <person name="Sato K."/>
            <person name="Mori E."/>
            <person name="Abe Y."/>
            <person name="Kisaki G."/>
            <person name="Hamano K."/>
            <person name="Suezawa K."/>
            <person name="Otani M."/>
            <person name="Fukuda T."/>
            <person name="Manabe T."/>
            <person name="Gomi K."/>
            <person name="Tabuchi M."/>
            <person name="Akimitsu K."/>
            <person name="Kataoka I."/>
        </authorList>
    </citation>
    <scope>NUCLEOTIDE SEQUENCE [LARGE SCALE GENOMIC DNA]</scope>
    <source>
        <strain evidence="3">cv. Fuchu</strain>
    </source>
</reference>
<dbReference type="Pfam" id="PF24649">
    <property type="entry name" value="DUF7642"/>
    <property type="match status" value="1"/>
</dbReference>
<comment type="caution">
    <text evidence="2">The sequence shown here is derived from an EMBL/GenBank/DDBJ whole genome shotgun (WGS) entry which is preliminary data.</text>
</comment>
<dbReference type="Proteomes" id="UP000585474">
    <property type="component" value="Unassembled WGS sequence"/>
</dbReference>
<feature type="domain" description="DUF7642" evidence="1">
    <location>
        <begin position="55"/>
        <end position="86"/>
    </location>
</feature>
<dbReference type="EMBL" id="BJWL01000313">
    <property type="protein sequence ID" value="GFS38498.1"/>
    <property type="molecule type" value="Genomic_DNA"/>
</dbReference>
<dbReference type="PANTHER" id="PTHR35410">
    <property type="entry name" value="EXPRESSED PROTEIN"/>
    <property type="match status" value="1"/>
</dbReference>
<evidence type="ECO:0000259" key="1">
    <source>
        <dbReference type="Pfam" id="PF24649"/>
    </source>
</evidence>
<dbReference type="InterPro" id="IPR056059">
    <property type="entry name" value="DUF7642"/>
</dbReference>